<dbReference type="AlphaFoldDB" id="X1NE78"/>
<organism evidence="1">
    <name type="scientific">marine sediment metagenome</name>
    <dbReference type="NCBI Taxonomy" id="412755"/>
    <lineage>
        <taxon>unclassified sequences</taxon>
        <taxon>metagenomes</taxon>
        <taxon>ecological metagenomes</taxon>
    </lineage>
</organism>
<gene>
    <name evidence="1" type="ORF">S06H3_50269</name>
</gene>
<protein>
    <submittedName>
        <fullName evidence="1">Uncharacterized protein</fullName>
    </submittedName>
</protein>
<sequence length="123" mass="14436">MDFEFAPEVPEPISKALLKSLGVRLSGQVYKYWVCQISHGSQQIRRYFIPRDPKRPAQIAQRAKFGEAVQLAKALDIDDRLYWEKIGVRKKESLPWWNAFISAYMEDLVDLSTKRHVRDLQTR</sequence>
<accession>X1NE78</accession>
<name>X1NE78_9ZZZZ</name>
<reference evidence="1" key="1">
    <citation type="journal article" date="2014" name="Front. Microbiol.">
        <title>High frequency of phylogenetically diverse reductive dehalogenase-homologous genes in deep subseafloor sedimentary metagenomes.</title>
        <authorList>
            <person name="Kawai M."/>
            <person name="Futagami T."/>
            <person name="Toyoda A."/>
            <person name="Takaki Y."/>
            <person name="Nishi S."/>
            <person name="Hori S."/>
            <person name="Arai W."/>
            <person name="Tsubouchi T."/>
            <person name="Morono Y."/>
            <person name="Uchiyama I."/>
            <person name="Ito T."/>
            <person name="Fujiyama A."/>
            <person name="Inagaki F."/>
            <person name="Takami H."/>
        </authorList>
    </citation>
    <scope>NUCLEOTIDE SEQUENCE</scope>
    <source>
        <strain evidence="1">Expedition CK06-06</strain>
    </source>
</reference>
<evidence type="ECO:0000313" key="1">
    <source>
        <dbReference type="EMBL" id="GAI41918.1"/>
    </source>
</evidence>
<dbReference type="EMBL" id="BARV01031815">
    <property type="protein sequence ID" value="GAI41918.1"/>
    <property type="molecule type" value="Genomic_DNA"/>
</dbReference>
<proteinExistence type="predicted"/>
<comment type="caution">
    <text evidence="1">The sequence shown here is derived from an EMBL/GenBank/DDBJ whole genome shotgun (WGS) entry which is preliminary data.</text>
</comment>